<feature type="transmembrane region" description="Helical" evidence="2">
    <location>
        <begin position="45"/>
        <end position="65"/>
    </location>
</feature>
<protein>
    <recommendedName>
        <fullName evidence="5">Transmembrane protein</fullName>
    </recommendedName>
</protein>
<feature type="compositionally biased region" description="Basic and acidic residues" evidence="1">
    <location>
        <begin position="124"/>
        <end position="139"/>
    </location>
</feature>
<proteinExistence type="predicted"/>
<feature type="region of interest" description="Disordered" evidence="1">
    <location>
        <begin position="124"/>
        <end position="159"/>
    </location>
</feature>
<keyword evidence="4" id="KW-1185">Reference proteome</keyword>
<accession>A0ABT7N5F4</accession>
<sequence length="159" mass="17754">MEFGDLARHAGNQMTQLRALGFLMGSIVGLAMMVRTGVVRAQTRYLSAAIILCVSFFFAGLWWIYYSGAGPQWMAGALAFVAYLSACFVICLIAWVIAKRRHNAIKAAMAQRDLERSHHQRLEALRSEAAGVRDTRGNAEPDDEDGYSLPKRPKWDDPF</sequence>
<evidence type="ECO:0008006" key="5">
    <source>
        <dbReference type="Google" id="ProtNLM"/>
    </source>
</evidence>
<keyword evidence="2" id="KW-0472">Membrane</keyword>
<evidence type="ECO:0000256" key="1">
    <source>
        <dbReference type="SAM" id="MobiDB-lite"/>
    </source>
</evidence>
<evidence type="ECO:0000313" key="4">
    <source>
        <dbReference type="Proteomes" id="UP001174908"/>
    </source>
</evidence>
<feature type="transmembrane region" description="Helical" evidence="2">
    <location>
        <begin position="20"/>
        <end position="38"/>
    </location>
</feature>
<evidence type="ECO:0000256" key="2">
    <source>
        <dbReference type="SAM" id="Phobius"/>
    </source>
</evidence>
<dbReference type="EMBL" id="JASZYV010000001">
    <property type="protein sequence ID" value="MDM0043148.1"/>
    <property type="molecule type" value="Genomic_DNA"/>
</dbReference>
<organism evidence="3 4">
    <name type="scientific">Variovorax dokdonensis</name>
    <dbReference type="NCBI Taxonomy" id="344883"/>
    <lineage>
        <taxon>Bacteria</taxon>
        <taxon>Pseudomonadati</taxon>
        <taxon>Pseudomonadota</taxon>
        <taxon>Betaproteobacteria</taxon>
        <taxon>Burkholderiales</taxon>
        <taxon>Comamonadaceae</taxon>
        <taxon>Variovorax</taxon>
    </lineage>
</organism>
<dbReference type="RefSeq" id="WP_286658271.1">
    <property type="nucleotide sequence ID" value="NZ_JASZYV010000001.1"/>
</dbReference>
<dbReference type="Proteomes" id="UP001174908">
    <property type="component" value="Unassembled WGS sequence"/>
</dbReference>
<evidence type="ECO:0000313" key="3">
    <source>
        <dbReference type="EMBL" id="MDM0043148.1"/>
    </source>
</evidence>
<comment type="caution">
    <text evidence="3">The sequence shown here is derived from an EMBL/GenBank/DDBJ whole genome shotgun (WGS) entry which is preliminary data.</text>
</comment>
<reference evidence="3" key="1">
    <citation type="submission" date="2023-06" db="EMBL/GenBank/DDBJ databases">
        <authorList>
            <person name="Jiang Y."/>
            <person name="Liu Q."/>
        </authorList>
    </citation>
    <scope>NUCLEOTIDE SEQUENCE</scope>
    <source>
        <strain evidence="3">CGMCC 1.12089</strain>
    </source>
</reference>
<gene>
    <name evidence="3" type="ORF">QTH91_01515</name>
</gene>
<keyword evidence="2" id="KW-0812">Transmembrane</keyword>
<feature type="transmembrane region" description="Helical" evidence="2">
    <location>
        <begin position="77"/>
        <end position="98"/>
    </location>
</feature>
<keyword evidence="2" id="KW-1133">Transmembrane helix</keyword>
<name>A0ABT7N5F4_9BURK</name>